<comment type="caution">
    <text evidence="11">The sequence shown here is derived from an EMBL/GenBank/DDBJ whole genome shotgun (WGS) entry which is preliminary data.</text>
</comment>
<keyword evidence="3 9" id="KW-0347">Helicase</keyword>
<feature type="domain" description="UvrD-like helicase ATP-binding" evidence="10">
    <location>
        <begin position="263"/>
        <end position="584"/>
    </location>
</feature>
<evidence type="ECO:0000256" key="5">
    <source>
        <dbReference type="ARBA" id="ARBA00023235"/>
    </source>
</evidence>
<feature type="binding site" evidence="9">
    <location>
        <begin position="284"/>
        <end position="291"/>
    </location>
    <ligand>
        <name>ATP</name>
        <dbReference type="ChEBI" id="CHEBI:30616"/>
    </ligand>
</feature>
<evidence type="ECO:0000256" key="6">
    <source>
        <dbReference type="ARBA" id="ARBA00034617"/>
    </source>
</evidence>
<keyword evidence="2 9" id="KW-0378">Hydrolase</keyword>
<dbReference type="Proteomes" id="UP001338309">
    <property type="component" value="Unassembled WGS sequence"/>
</dbReference>
<reference evidence="11 12" key="1">
    <citation type="submission" date="2023-08" db="EMBL/GenBank/DDBJ databases">
        <title>Draft genome sequence of Algoriphagus confluentis.</title>
        <authorList>
            <person name="Takatani N."/>
            <person name="Hosokawa M."/>
            <person name="Sawabe T."/>
        </authorList>
    </citation>
    <scope>NUCLEOTIDE SEQUENCE [LARGE SCALE GENOMIC DNA]</scope>
    <source>
        <strain evidence="11 12">NBRC 111222</strain>
    </source>
</reference>
<evidence type="ECO:0000256" key="4">
    <source>
        <dbReference type="ARBA" id="ARBA00022840"/>
    </source>
</evidence>
<accession>A0ABQ6PL97</accession>
<dbReference type="PROSITE" id="PS51198">
    <property type="entry name" value="UVRD_HELICASE_ATP_BIND"/>
    <property type="match status" value="1"/>
</dbReference>
<comment type="catalytic activity">
    <reaction evidence="8">
        <text>ATP + H2O = ADP + phosphate + H(+)</text>
        <dbReference type="Rhea" id="RHEA:13065"/>
        <dbReference type="ChEBI" id="CHEBI:15377"/>
        <dbReference type="ChEBI" id="CHEBI:15378"/>
        <dbReference type="ChEBI" id="CHEBI:30616"/>
        <dbReference type="ChEBI" id="CHEBI:43474"/>
        <dbReference type="ChEBI" id="CHEBI:456216"/>
        <dbReference type="EC" id="5.6.2.4"/>
    </reaction>
</comment>
<name>A0ABQ6PL97_9BACT</name>
<dbReference type="SUPFAM" id="SSF52540">
    <property type="entry name" value="P-loop containing nucleoside triphosphate hydrolases"/>
    <property type="match status" value="1"/>
</dbReference>
<proteinExistence type="predicted"/>
<comment type="catalytic activity">
    <reaction evidence="6">
        <text>Couples ATP hydrolysis with the unwinding of duplex DNA by translocating in the 3'-5' direction.</text>
        <dbReference type="EC" id="5.6.2.4"/>
    </reaction>
</comment>
<dbReference type="PANTHER" id="PTHR11070:SF45">
    <property type="entry name" value="DNA 3'-5' HELICASE"/>
    <property type="match status" value="1"/>
</dbReference>
<keyword evidence="12" id="KW-1185">Reference proteome</keyword>
<organism evidence="11 12">
    <name type="scientific">Algoriphagus confluentis</name>
    <dbReference type="NCBI Taxonomy" id="1697556"/>
    <lineage>
        <taxon>Bacteria</taxon>
        <taxon>Pseudomonadati</taxon>
        <taxon>Bacteroidota</taxon>
        <taxon>Cytophagia</taxon>
        <taxon>Cytophagales</taxon>
        <taxon>Cyclobacteriaceae</taxon>
        <taxon>Algoriphagus</taxon>
    </lineage>
</organism>
<evidence type="ECO:0000256" key="8">
    <source>
        <dbReference type="ARBA" id="ARBA00048988"/>
    </source>
</evidence>
<keyword evidence="5" id="KW-0413">Isomerase</keyword>
<evidence type="ECO:0000256" key="3">
    <source>
        <dbReference type="ARBA" id="ARBA00022806"/>
    </source>
</evidence>
<dbReference type="InterPro" id="IPR000212">
    <property type="entry name" value="DNA_helicase_UvrD/REP"/>
</dbReference>
<evidence type="ECO:0000256" key="2">
    <source>
        <dbReference type="ARBA" id="ARBA00022801"/>
    </source>
</evidence>
<dbReference type="EMBL" id="BTPD01000002">
    <property type="protein sequence ID" value="GMQ28060.1"/>
    <property type="molecule type" value="Genomic_DNA"/>
</dbReference>
<dbReference type="RefSeq" id="WP_338222856.1">
    <property type="nucleotide sequence ID" value="NZ_BTPD01000002.1"/>
</dbReference>
<dbReference type="InterPro" id="IPR014016">
    <property type="entry name" value="UvrD-like_ATP-bd"/>
</dbReference>
<evidence type="ECO:0000256" key="9">
    <source>
        <dbReference type="PROSITE-ProRule" id="PRU00560"/>
    </source>
</evidence>
<evidence type="ECO:0000256" key="1">
    <source>
        <dbReference type="ARBA" id="ARBA00022741"/>
    </source>
</evidence>
<evidence type="ECO:0000313" key="11">
    <source>
        <dbReference type="EMBL" id="GMQ28060.1"/>
    </source>
</evidence>
<keyword evidence="1 9" id="KW-0547">Nucleotide-binding</keyword>
<protein>
    <recommendedName>
        <fullName evidence="7">DNA 3'-5' helicase</fullName>
        <ecNumber evidence="7">5.6.2.4</ecNumber>
    </recommendedName>
</protein>
<gene>
    <name evidence="11" type="ORF">Aconfl_07030</name>
</gene>
<keyword evidence="4 9" id="KW-0067">ATP-binding</keyword>
<sequence length="860" mass="99002">MDFIIDKQVKSQLAGLMRRGGHYQRAAETVKRVFGDITLKAENPLNGLNTTNHGESRIKNAVKYDLNGFCRLITIQRDNACLIVFLGDHEECESWLNGHKGLTIGIDENGELKPVYVSEDLSTPETRIYNDSDYSNGALVKRLGDSYLSVLFEGLPNKLKKMFENFDSLVEEDEILETCELVLDQKRSELLFDTFIQLRAGDVDNAKNRILFYKDEIKALEVVDEVVLENIKSNDEYLRFDDMEPEDLQILMDNKSWHEWMLFMHPAQRQVVEMDFSGPARLLGVSGSGKTAIIVKRAVRLAKKYPGEKILVLTLNRSLASLIKNLVDLLLDCQPDKGQLGTQIRVTSYWEFCRTFLIENAESEMEKKIYDDFVHKHNDSIEDEWEEYYQCKNNNPDAEILFNLHKSLLSRGIYPQSYIKQEFDWVRSAFSKEERFKYLEVEREGRHIPLVKESREDILNGLAGWEDYMRFVGVTDYLGLSQSILQHMEKIKADYRSILVDEMQDFGTIELMVIRKLCKERENDLFLSGDIAQIVHTKHHKITQAGIKIAGQNYLKITKNYRNSREILAAAYDVFKKNTDFSSYSSGDFEILNPEFANFSSPRPFLRQTSKLSNGFNFSLEYLKSILDEKKNEKGCIAICGYSYYDILSIGLALNLPVLDGKMDLGMNSIFLSDLDNTKGFEFDRMIIINCNDGIIPNPDQPKEEWFRDISKLYVAMTRAKRELVVSFNDKVSSLFKDSLEFFTQDKWTDHLAVDQIGNYVIPEPKIDEISNGYQKFKGKEFLYTHKAIGLSSEAQQKLIDIVNGTHTTDHKNKILAFRTMGALKSHIESRASDIPQLTKIFGPVVFPEIKLMLVDEKNE</sequence>
<dbReference type="Pfam" id="PF00580">
    <property type="entry name" value="UvrD-helicase"/>
    <property type="match status" value="1"/>
</dbReference>
<evidence type="ECO:0000313" key="12">
    <source>
        <dbReference type="Proteomes" id="UP001338309"/>
    </source>
</evidence>
<dbReference type="EC" id="5.6.2.4" evidence="7"/>
<evidence type="ECO:0000256" key="7">
    <source>
        <dbReference type="ARBA" id="ARBA00034808"/>
    </source>
</evidence>
<dbReference type="InterPro" id="IPR014017">
    <property type="entry name" value="DNA_helicase_UvrD-like_C"/>
</dbReference>
<dbReference type="Gene3D" id="3.40.50.300">
    <property type="entry name" value="P-loop containing nucleotide triphosphate hydrolases"/>
    <property type="match status" value="3"/>
</dbReference>
<evidence type="ECO:0000259" key="10">
    <source>
        <dbReference type="PROSITE" id="PS51198"/>
    </source>
</evidence>
<dbReference type="Pfam" id="PF13361">
    <property type="entry name" value="UvrD_C"/>
    <property type="match status" value="1"/>
</dbReference>
<dbReference type="PANTHER" id="PTHR11070">
    <property type="entry name" value="UVRD / RECB / PCRA DNA HELICASE FAMILY MEMBER"/>
    <property type="match status" value="1"/>
</dbReference>
<dbReference type="InterPro" id="IPR027417">
    <property type="entry name" value="P-loop_NTPase"/>
</dbReference>